<feature type="signal peptide" evidence="4">
    <location>
        <begin position="1"/>
        <end position="26"/>
    </location>
</feature>
<evidence type="ECO:0000256" key="3">
    <source>
        <dbReference type="ARBA" id="ARBA00022729"/>
    </source>
</evidence>
<sequence>MRITRRRALLGAAMSITLLATGCGSADDTSGDAPAKTSVSDADIETALQTGGNLTVWAWEPTLKKVVADFQVKYPKVKVNLVSVGSGNDQYTALQNAVKAGTGVPDVAQIEYYALPQFALSKAVTDLNAFGATSLDGTFTPGPWGSVHSGDKIFGLPMDSGPMALFYNKEVFDKYAIQVPTTWAEYAAAAEKLHKANPKAYLTSDSGDAGFTTSMIWQAGGRPYRVDGTNVGINFDDEGTKKWTSLWQGLIDKKLLAPIPGWSDAWYKGLGDGTIASLVIGAWMPPNLESGVKAAAGKWRVAPMPQWAAGEKVTAENGGSSLAVTEASQNKNLAYGFMKYATVGDGAQSRTDQGSFPATTAQLTADAFKNKEFPYLGGQKANEVLSAAATQVASGWSYLPFQVYSNSVYNDSVGKAYTGGSTLHDGLKAWQDASTKYGQEQGFTIR</sequence>
<dbReference type="InterPro" id="IPR006059">
    <property type="entry name" value="SBP"/>
</dbReference>
<proteinExistence type="inferred from homology"/>
<keyword evidence="3 4" id="KW-0732">Signal</keyword>
<dbReference type="Gene3D" id="3.40.190.10">
    <property type="entry name" value="Periplasmic binding protein-like II"/>
    <property type="match status" value="1"/>
</dbReference>
<dbReference type="EMBL" id="CP126980">
    <property type="protein sequence ID" value="WIM94169.1"/>
    <property type="molecule type" value="Genomic_DNA"/>
</dbReference>
<dbReference type="PANTHER" id="PTHR43649:SF14">
    <property type="entry name" value="BLR3389 PROTEIN"/>
    <property type="match status" value="1"/>
</dbReference>
<dbReference type="InterPro" id="IPR050490">
    <property type="entry name" value="Bact_solute-bd_prot1"/>
</dbReference>
<dbReference type="CDD" id="cd13585">
    <property type="entry name" value="PBP2_TMBP_like"/>
    <property type="match status" value="1"/>
</dbReference>
<accession>A0ABY8WCN6</accession>
<evidence type="ECO:0000313" key="6">
    <source>
        <dbReference type="Proteomes" id="UP001240150"/>
    </source>
</evidence>
<gene>
    <name evidence="5" type="ORF">ACTOB_006170</name>
</gene>
<keyword evidence="6" id="KW-1185">Reference proteome</keyword>
<dbReference type="PROSITE" id="PS51257">
    <property type="entry name" value="PROKAR_LIPOPROTEIN"/>
    <property type="match status" value="1"/>
</dbReference>
<evidence type="ECO:0000256" key="2">
    <source>
        <dbReference type="ARBA" id="ARBA00022448"/>
    </source>
</evidence>
<dbReference type="PANTHER" id="PTHR43649">
    <property type="entry name" value="ARABINOSE-BINDING PROTEIN-RELATED"/>
    <property type="match status" value="1"/>
</dbReference>
<keyword evidence="2" id="KW-0813">Transport</keyword>
<dbReference type="PROSITE" id="PS51318">
    <property type="entry name" value="TAT"/>
    <property type="match status" value="1"/>
</dbReference>
<feature type="chain" id="PRO_5045426871" evidence="4">
    <location>
        <begin position="27"/>
        <end position="446"/>
    </location>
</feature>
<dbReference type="SUPFAM" id="SSF53850">
    <property type="entry name" value="Periplasmic binding protein-like II"/>
    <property type="match status" value="1"/>
</dbReference>
<reference evidence="5 6" key="1">
    <citation type="submission" date="2023-06" db="EMBL/GenBank/DDBJ databases">
        <authorList>
            <person name="Yushchuk O."/>
            <person name="Binda E."/>
            <person name="Ruckert-Reed C."/>
            <person name="Fedorenko V."/>
            <person name="Kalinowski J."/>
            <person name="Marinelli F."/>
        </authorList>
    </citation>
    <scope>NUCLEOTIDE SEQUENCE [LARGE SCALE GENOMIC DNA]</scope>
    <source>
        <strain evidence="5 6">NRRL 3884</strain>
    </source>
</reference>
<organism evidence="5 6">
    <name type="scientific">Actinoplanes oblitus</name>
    <dbReference type="NCBI Taxonomy" id="3040509"/>
    <lineage>
        <taxon>Bacteria</taxon>
        <taxon>Bacillati</taxon>
        <taxon>Actinomycetota</taxon>
        <taxon>Actinomycetes</taxon>
        <taxon>Micromonosporales</taxon>
        <taxon>Micromonosporaceae</taxon>
        <taxon>Actinoplanes</taxon>
    </lineage>
</organism>
<dbReference type="RefSeq" id="WP_284915372.1">
    <property type="nucleotide sequence ID" value="NZ_CP126980.1"/>
</dbReference>
<evidence type="ECO:0000256" key="4">
    <source>
        <dbReference type="SAM" id="SignalP"/>
    </source>
</evidence>
<dbReference type="InterPro" id="IPR006311">
    <property type="entry name" value="TAT_signal"/>
</dbReference>
<protein>
    <submittedName>
        <fullName evidence="5">Extracellular solute-binding protein</fullName>
    </submittedName>
</protein>
<name>A0ABY8WCN6_9ACTN</name>
<dbReference type="Pfam" id="PF01547">
    <property type="entry name" value="SBP_bac_1"/>
    <property type="match status" value="1"/>
</dbReference>
<dbReference type="Proteomes" id="UP001240150">
    <property type="component" value="Chromosome"/>
</dbReference>
<evidence type="ECO:0000313" key="5">
    <source>
        <dbReference type="EMBL" id="WIM94169.1"/>
    </source>
</evidence>
<evidence type="ECO:0000256" key="1">
    <source>
        <dbReference type="ARBA" id="ARBA00008520"/>
    </source>
</evidence>
<dbReference type="InterPro" id="IPR006061">
    <property type="entry name" value="SBP_1_CS"/>
</dbReference>
<comment type="similarity">
    <text evidence="1">Belongs to the bacterial solute-binding protein 1 family.</text>
</comment>
<dbReference type="PROSITE" id="PS01037">
    <property type="entry name" value="SBP_BACTERIAL_1"/>
    <property type="match status" value="1"/>
</dbReference>